<feature type="compositionally biased region" description="Polar residues" evidence="7">
    <location>
        <begin position="1"/>
        <end position="27"/>
    </location>
</feature>
<keyword evidence="4" id="KW-0547">Nucleotide-binding</keyword>
<dbReference type="Pfam" id="PF18101">
    <property type="entry name" value="Pan3_CK"/>
    <property type="match status" value="1"/>
</dbReference>
<dbReference type="InterPro" id="IPR030844">
    <property type="entry name" value="PAN3"/>
</dbReference>
<dbReference type="GO" id="GO:0008143">
    <property type="term" value="F:poly(A) binding"/>
    <property type="evidence" value="ECO:0007669"/>
    <property type="project" value="TreeGrafter"/>
</dbReference>
<keyword evidence="2" id="KW-0963">Cytoplasm</keyword>
<comment type="caution">
    <text evidence="9">The sequence shown here is derived from an EMBL/GenBank/DDBJ whole genome shotgun (WGS) entry which is preliminary data.</text>
</comment>
<evidence type="ECO:0000256" key="5">
    <source>
        <dbReference type="ARBA" id="ARBA00022840"/>
    </source>
</evidence>
<feature type="domain" description="Pan3 C-terminal knob" evidence="8">
    <location>
        <begin position="399"/>
        <end position="536"/>
    </location>
</feature>
<dbReference type="InterPro" id="IPR041332">
    <property type="entry name" value="Pan3_CK"/>
</dbReference>
<accession>A0AAD2JKI0</accession>
<feature type="region of interest" description="Disordered" evidence="7">
    <location>
        <begin position="64"/>
        <end position="86"/>
    </location>
</feature>
<dbReference type="GO" id="GO:0000289">
    <property type="term" value="P:nuclear-transcribed mRNA poly(A) tail shortening"/>
    <property type="evidence" value="ECO:0007669"/>
    <property type="project" value="InterPro"/>
</dbReference>
<keyword evidence="3" id="KW-0507">mRNA processing</keyword>
<dbReference type="Gene3D" id="1.10.287.3700">
    <property type="match status" value="1"/>
</dbReference>
<keyword evidence="6" id="KW-0175">Coiled coil</keyword>
<dbReference type="GO" id="GO:0006397">
    <property type="term" value="P:mRNA processing"/>
    <property type="evidence" value="ECO:0007669"/>
    <property type="project" value="UniProtKB-KW"/>
</dbReference>
<dbReference type="AlphaFoldDB" id="A0AAD2JKI0"/>
<protein>
    <recommendedName>
        <fullName evidence="8">Pan3 C-terminal knob domain-containing protein</fullName>
    </recommendedName>
</protein>
<dbReference type="EMBL" id="CAKOGP040001981">
    <property type="protein sequence ID" value="CAJ1959163.1"/>
    <property type="molecule type" value="Genomic_DNA"/>
</dbReference>
<dbReference type="GO" id="GO:0000932">
    <property type="term" value="C:P-body"/>
    <property type="evidence" value="ECO:0007669"/>
    <property type="project" value="TreeGrafter"/>
</dbReference>
<keyword evidence="5" id="KW-0067">ATP-binding</keyword>
<evidence type="ECO:0000259" key="8">
    <source>
        <dbReference type="Pfam" id="PF18101"/>
    </source>
</evidence>
<evidence type="ECO:0000256" key="6">
    <source>
        <dbReference type="ARBA" id="ARBA00023054"/>
    </source>
</evidence>
<dbReference type="Gene3D" id="1.20.5.5160">
    <property type="match status" value="1"/>
</dbReference>
<dbReference type="Gene3D" id="1.10.510.10">
    <property type="entry name" value="Transferase(Phosphotransferase) domain 1"/>
    <property type="match status" value="1"/>
</dbReference>
<comment type="subcellular location">
    <subcellularLocation>
        <location evidence="1">Cytoplasm</location>
    </subcellularLocation>
</comment>
<gene>
    <name evidence="9" type="ORF">CYCCA115_LOCUS17586</name>
</gene>
<evidence type="ECO:0000256" key="1">
    <source>
        <dbReference type="ARBA" id="ARBA00004496"/>
    </source>
</evidence>
<proteinExistence type="predicted"/>
<evidence type="ECO:0000256" key="3">
    <source>
        <dbReference type="ARBA" id="ARBA00022664"/>
    </source>
</evidence>
<evidence type="ECO:0000256" key="2">
    <source>
        <dbReference type="ARBA" id="ARBA00022490"/>
    </source>
</evidence>
<dbReference type="SUPFAM" id="SSF56112">
    <property type="entry name" value="Protein kinase-like (PK-like)"/>
    <property type="match status" value="1"/>
</dbReference>
<evidence type="ECO:0000313" key="9">
    <source>
        <dbReference type="EMBL" id="CAJ1959163.1"/>
    </source>
</evidence>
<reference evidence="9" key="1">
    <citation type="submission" date="2023-08" db="EMBL/GenBank/DDBJ databases">
        <authorList>
            <person name="Audoor S."/>
            <person name="Bilcke G."/>
        </authorList>
    </citation>
    <scope>NUCLEOTIDE SEQUENCE</scope>
</reference>
<keyword evidence="10" id="KW-1185">Reference proteome</keyword>
<feature type="compositionally biased region" description="Polar residues" evidence="7">
    <location>
        <begin position="35"/>
        <end position="48"/>
    </location>
</feature>
<feature type="region of interest" description="Disordered" evidence="7">
    <location>
        <begin position="1"/>
        <end position="48"/>
    </location>
</feature>
<evidence type="ECO:0000256" key="7">
    <source>
        <dbReference type="SAM" id="MobiDB-lite"/>
    </source>
</evidence>
<dbReference type="PANTHER" id="PTHR12272:SF11">
    <property type="entry name" value="PAN2-PAN3 DEADENYLATION COMPLEX SUBUNIT PAN3"/>
    <property type="match status" value="1"/>
</dbReference>
<feature type="compositionally biased region" description="Polar residues" evidence="7">
    <location>
        <begin position="65"/>
        <end position="85"/>
    </location>
</feature>
<organism evidence="9 10">
    <name type="scientific">Cylindrotheca closterium</name>
    <dbReference type="NCBI Taxonomy" id="2856"/>
    <lineage>
        <taxon>Eukaryota</taxon>
        <taxon>Sar</taxon>
        <taxon>Stramenopiles</taxon>
        <taxon>Ochrophyta</taxon>
        <taxon>Bacillariophyta</taxon>
        <taxon>Bacillariophyceae</taxon>
        <taxon>Bacillariophycidae</taxon>
        <taxon>Bacillariales</taxon>
        <taxon>Bacillariaceae</taxon>
        <taxon>Cylindrotheca</taxon>
    </lineage>
</organism>
<evidence type="ECO:0000313" key="10">
    <source>
        <dbReference type="Proteomes" id="UP001295423"/>
    </source>
</evidence>
<dbReference type="Proteomes" id="UP001295423">
    <property type="component" value="Unassembled WGS sequence"/>
</dbReference>
<dbReference type="GO" id="GO:0005524">
    <property type="term" value="F:ATP binding"/>
    <property type="evidence" value="ECO:0007669"/>
    <property type="project" value="UniProtKB-KW"/>
</dbReference>
<evidence type="ECO:0000256" key="4">
    <source>
        <dbReference type="ARBA" id="ARBA00022741"/>
    </source>
</evidence>
<dbReference type="InterPro" id="IPR011009">
    <property type="entry name" value="Kinase-like_dom_sf"/>
</dbReference>
<dbReference type="GO" id="GO:0031251">
    <property type="term" value="C:PAN complex"/>
    <property type="evidence" value="ECO:0007669"/>
    <property type="project" value="InterPro"/>
</dbReference>
<sequence>MDRLNSDFNRLSTSAREWTPTITTTQAPPRGTGTGSSDQSANTSVESDLNANAVKEFVPGKGWSVASSSGLQQASDAGVSGQENPYETPLHEKVEEADHEQEYLEVTLPAGPSPPPFRGMHSFGMSDDLWRWHRDVALESLRQMEPSDPRHKAIPPPYCNAYCLDDLHLHMQQQNKQSQSRSSFGYPYATFQVISREDGYLYCLRRFDSVKSVSHKIAATVLEQWAAIEHPSLATLHKCFLSQRAVFFVHQFIRGSVSVRDRFLLMGNQYLSENLLWSAICQLVTLIRRVHGARLALRTLDPKHVLVQMDSIRLKVIVNCPGIMDALEFEARKPLADLQMMDMRQLGYLILSMATSTEITASTNANILLNCEHFCSQNFSRDLHSLCMTLIRSPAPPSIAEVSRALAGRIMDEYDIAQVSMAQMERTLAAEYESGRMARLLFKLGFINERPEFGPNRRWAQSGDCYVLSLFRDYVFHQADGAGNPVMDLGHVITCLNKLDASAEEKIVLSSRDGKSLMVVTYADVARCLEGAYHELCSGSVRQLPARVGY</sequence>
<name>A0AAD2JKI0_9STRA</name>
<dbReference type="PANTHER" id="PTHR12272">
    <property type="entry name" value="DEADENYLATION COMPLEX SUBUNIT PAN3"/>
    <property type="match status" value="1"/>
</dbReference>